<dbReference type="Proteomes" id="UP001286563">
    <property type="component" value="Unassembled WGS sequence"/>
</dbReference>
<sequence>MQVNVSHPIIASEIAKIRQNVSLVDFRAAIEKISYLLAFPVLAKLNSTNFNGTSVLQEPFSGTKISDSVVFVPILRAGFAMLDPFLNLVPDAKVAPVGMKRNLDLSNTTYYLNLPKASQNSVAIILDPILATGNSIISTIDYLIEKGFDKIIIATILTVQEGLDKIAKKYPQVSIFFSQKDEKLNEKGYIIPGIGDAGDRFFGD</sequence>
<evidence type="ECO:0000313" key="3">
    <source>
        <dbReference type="EMBL" id="MDW2893208.1"/>
    </source>
</evidence>
<accession>A0AAJ2P646</accession>
<dbReference type="InterPro" id="IPR029057">
    <property type="entry name" value="PRTase-like"/>
</dbReference>
<reference evidence="3" key="1">
    <citation type="submission" date="2023-10" db="EMBL/GenBank/DDBJ databases">
        <title>Genome sequences of Mycoplasma ovipneumoniae isolated from goats.</title>
        <authorList>
            <person name="Spergser J."/>
        </authorList>
    </citation>
    <scope>NUCLEOTIDE SEQUENCE</scope>
    <source>
        <strain evidence="3">168</strain>
        <strain evidence="2">2167_2</strain>
    </source>
</reference>
<dbReference type="Proteomes" id="UP001281096">
    <property type="component" value="Unassembled WGS sequence"/>
</dbReference>
<dbReference type="AlphaFoldDB" id="A0AAJ2P646"/>
<comment type="caution">
    <text evidence="3">The sequence shown here is derived from an EMBL/GenBank/DDBJ whole genome shotgun (WGS) entry which is preliminary data.</text>
</comment>
<keyword evidence="3" id="KW-0808">Transferase</keyword>
<evidence type="ECO:0000313" key="2">
    <source>
        <dbReference type="EMBL" id="MDW2852974.1"/>
    </source>
</evidence>
<dbReference type="Gene3D" id="3.40.50.2020">
    <property type="match status" value="1"/>
</dbReference>
<dbReference type="RefSeq" id="WP_258841340.1">
    <property type="nucleotide sequence ID" value="NZ_CP079199.1"/>
</dbReference>
<dbReference type="EMBL" id="JAWPFC010000001">
    <property type="protein sequence ID" value="MDW2893208.1"/>
    <property type="molecule type" value="Genomic_DNA"/>
</dbReference>
<evidence type="ECO:0000313" key="4">
    <source>
        <dbReference type="Proteomes" id="UP001286563"/>
    </source>
</evidence>
<dbReference type="SUPFAM" id="SSF53271">
    <property type="entry name" value="PRTase-like"/>
    <property type="match status" value="1"/>
</dbReference>
<dbReference type="EC" id="2.4.2.9" evidence="3"/>
<dbReference type="EMBL" id="JAWPET010000033">
    <property type="protein sequence ID" value="MDW2852974.1"/>
    <property type="molecule type" value="Genomic_DNA"/>
</dbReference>
<dbReference type="Pfam" id="PF14681">
    <property type="entry name" value="UPRTase"/>
    <property type="match status" value="1"/>
</dbReference>
<dbReference type="GO" id="GO:0004845">
    <property type="term" value="F:uracil phosphoribosyltransferase activity"/>
    <property type="evidence" value="ECO:0007669"/>
    <property type="project" value="UniProtKB-EC"/>
</dbReference>
<dbReference type="NCBIfam" id="NF001097">
    <property type="entry name" value="PRK00129.1"/>
    <property type="match status" value="1"/>
</dbReference>
<dbReference type="InterPro" id="IPR000836">
    <property type="entry name" value="PRTase_dom"/>
</dbReference>
<gene>
    <name evidence="3" type="primary">upp</name>
    <name evidence="3" type="ORF">R7U35_00645</name>
    <name evidence="2" type="ORF">R7V46_03595</name>
</gene>
<feature type="domain" description="Phosphoribosyltransferase" evidence="1">
    <location>
        <begin position="6"/>
        <end position="203"/>
    </location>
</feature>
<evidence type="ECO:0000259" key="1">
    <source>
        <dbReference type="Pfam" id="PF14681"/>
    </source>
</evidence>
<proteinExistence type="predicted"/>
<organism evidence="3 4">
    <name type="scientific">Mesomycoplasma ovipneumoniae</name>
    <dbReference type="NCBI Taxonomy" id="29562"/>
    <lineage>
        <taxon>Bacteria</taxon>
        <taxon>Bacillati</taxon>
        <taxon>Mycoplasmatota</taxon>
        <taxon>Mycoplasmoidales</taxon>
        <taxon>Metamycoplasmataceae</taxon>
        <taxon>Mesomycoplasma</taxon>
    </lineage>
</organism>
<protein>
    <submittedName>
        <fullName evidence="3">Uracil phosphoribosyltransferase</fullName>
        <ecNumber evidence="3">2.4.2.9</ecNumber>
    </submittedName>
</protein>
<keyword evidence="3" id="KW-0328">Glycosyltransferase</keyword>
<name>A0AAJ2P646_9BACT</name>
<dbReference type="CDD" id="cd06223">
    <property type="entry name" value="PRTases_typeI"/>
    <property type="match status" value="1"/>
</dbReference>